<dbReference type="PANTHER" id="PTHR36573">
    <property type="entry name" value="INTERMEMBRANE PHOSPHOLIPID TRANSPORT SYSTEM BINDING PROTEIN MLAC"/>
    <property type="match status" value="1"/>
</dbReference>
<keyword evidence="3" id="KW-1185">Reference proteome</keyword>
<dbReference type="OrthoDB" id="9798905at2"/>
<protein>
    <submittedName>
        <fullName evidence="2">ABC transporter substrate-binding protein</fullName>
    </submittedName>
</protein>
<dbReference type="PIRSF" id="PIRSF004649">
    <property type="entry name" value="MlaC"/>
    <property type="match status" value="1"/>
</dbReference>
<evidence type="ECO:0000313" key="3">
    <source>
        <dbReference type="Proteomes" id="UP000265955"/>
    </source>
</evidence>
<reference evidence="3" key="1">
    <citation type="submission" date="2018-09" db="EMBL/GenBank/DDBJ databases">
        <authorList>
            <person name="Zhu H."/>
        </authorList>
    </citation>
    <scope>NUCLEOTIDE SEQUENCE [LARGE SCALE GENOMIC DNA]</scope>
    <source>
        <strain evidence="3">K1R23-30</strain>
    </source>
</reference>
<dbReference type="PANTHER" id="PTHR36573:SF1">
    <property type="entry name" value="INTERMEMBRANE PHOSPHOLIPID TRANSPORT SYSTEM BINDING PROTEIN MLAC"/>
    <property type="match status" value="1"/>
</dbReference>
<organism evidence="2 3">
    <name type="scientific">Noviherbaspirillum saxi</name>
    <dbReference type="NCBI Taxonomy" id="2320863"/>
    <lineage>
        <taxon>Bacteria</taxon>
        <taxon>Pseudomonadati</taxon>
        <taxon>Pseudomonadota</taxon>
        <taxon>Betaproteobacteria</taxon>
        <taxon>Burkholderiales</taxon>
        <taxon>Oxalobacteraceae</taxon>
        <taxon>Noviherbaspirillum</taxon>
    </lineage>
</organism>
<sequence length="215" mass="23701">MKLLKKLFALASLAVGALAFVPTASAQEAPDALVKRISQEVLDIAKSDKDIQAGNQKKVLELVEAKVLPHVDFQRMTALAAGRFWREATPEQQKQLTTEFRTLLIYTYSGAISQVKDQKLEFKPMRGDATDTEVEVRTQVVQPRGGDPIQLNYRLEKLPSGWKIYDVNVLGAWLVETYKGNFAAEIGKGGIDGLIKTLSDKNKRLAASAAKTVKS</sequence>
<dbReference type="InterPro" id="IPR008869">
    <property type="entry name" value="MlaC/ttg2D"/>
</dbReference>
<proteinExistence type="predicted"/>
<dbReference type="RefSeq" id="WP_119769613.1">
    <property type="nucleotide sequence ID" value="NZ_QYUO01000001.1"/>
</dbReference>
<keyword evidence="1" id="KW-0732">Signal</keyword>
<evidence type="ECO:0000256" key="1">
    <source>
        <dbReference type="SAM" id="SignalP"/>
    </source>
</evidence>
<dbReference type="Proteomes" id="UP000265955">
    <property type="component" value="Unassembled WGS sequence"/>
</dbReference>
<dbReference type="AlphaFoldDB" id="A0A3A3FV92"/>
<dbReference type="Gene3D" id="1.10.10.640">
    <property type="entry name" value="phospholipid-binding protein"/>
    <property type="match status" value="1"/>
</dbReference>
<dbReference type="EMBL" id="QYUO01000001">
    <property type="protein sequence ID" value="RJF99673.1"/>
    <property type="molecule type" value="Genomic_DNA"/>
</dbReference>
<accession>A0A3A3FV92</accession>
<feature type="signal peptide" evidence="1">
    <location>
        <begin position="1"/>
        <end position="26"/>
    </location>
</feature>
<feature type="chain" id="PRO_5017451739" evidence="1">
    <location>
        <begin position="27"/>
        <end position="215"/>
    </location>
</feature>
<dbReference type="Gene3D" id="3.10.450.50">
    <property type="match status" value="1"/>
</dbReference>
<name>A0A3A3FV92_9BURK</name>
<gene>
    <name evidence="2" type="ORF">D3871_14955</name>
</gene>
<comment type="caution">
    <text evidence="2">The sequence shown here is derived from an EMBL/GenBank/DDBJ whole genome shotgun (WGS) entry which is preliminary data.</text>
</comment>
<evidence type="ECO:0000313" key="2">
    <source>
        <dbReference type="EMBL" id="RJF99673.1"/>
    </source>
</evidence>
<dbReference type="Pfam" id="PF05494">
    <property type="entry name" value="MlaC"/>
    <property type="match status" value="1"/>
</dbReference>